<proteinExistence type="predicted"/>
<dbReference type="AlphaFoldDB" id="Q0RB52"/>
<dbReference type="HOGENOM" id="CLU_2522699_0_0_11"/>
<dbReference type="STRING" id="326424.FRAAL6713"/>
<sequence>MVSLCASDGLPLEADLAPRYLVNTVADRDVFGRKDARHAAVERIFTGPWSRPRVLGSDRSLRPSPGAASDERVDQHPAGPHPPG</sequence>
<protein>
    <submittedName>
        <fullName evidence="2">Uncharacterized protein</fullName>
    </submittedName>
</protein>
<organism evidence="2 3">
    <name type="scientific">Frankia alni (strain DSM 45986 / CECT 9034 / ACN14a)</name>
    <dbReference type="NCBI Taxonomy" id="326424"/>
    <lineage>
        <taxon>Bacteria</taxon>
        <taxon>Bacillati</taxon>
        <taxon>Actinomycetota</taxon>
        <taxon>Actinomycetes</taxon>
        <taxon>Frankiales</taxon>
        <taxon>Frankiaceae</taxon>
        <taxon>Frankia</taxon>
    </lineage>
</organism>
<dbReference type="KEGG" id="fal:FRAAL6713"/>
<reference evidence="2 3" key="1">
    <citation type="journal article" date="2007" name="Genome Res.">
        <title>Genome characteristics of facultatively symbiotic Frankia sp. strains reflect host range and host plant biogeography.</title>
        <authorList>
            <person name="Normand P."/>
            <person name="Lapierre P."/>
            <person name="Tisa L.S."/>
            <person name="Gogarten J.P."/>
            <person name="Alloisio N."/>
            <person name="Bagnarol E."/>
            <person name="Bassi C.A."/>
            <person name="Berry A.M."/>
            <person name="Bickhart D.M."/>
            <person name="Choisne N."/>
            <person name="Couloux A."/>
            <person name="Cournoyer B."/>
            <person name="Cruveiller S."/>
            <person name="Daubin V."/>
            <person name="Demange N."/>
            <person name="Francino M.P."/>
            <person name="Goltsman E."/>
            <person name="Huang Y."/>
            <person name="Kopp O.R."/>
            <person name="Labarre L."/>
            <person name="Lapidus A."/>
            <person name="Lavire C."/>
            <person name="Marechal J."/>
            <person name="Martinez M."/>
            <person name="Mastronunzio J.E."/>
            <person name="Mullin B.C."/>
            <person name="Niemann J."/>
            <person name="Pujic P."/>
            <person name="Rawnsley T."/>
            <person name="Rouy Z."/>
            <person name="Schenowitz C."/>
            <person name="Sellstedt A."/>
            <person name="Tavares F."/>
            <person name="Tomkins J.P."/>
            <person name="Vallenet D."/>
            <person name="Valverde C."/>
            <person name="Wall L.G."/>
            <person name="Wang Y."/>
            <person name="Medigue C."/>
            <person name="Benson D.R."/>
        </authorList>
    </citation>
    <scope>NUCLEOTIDE SEQUENCE [LARGE SCALE GENOMIC DNA]</scope>
    <source>
        <strain evidence="3">DSM 45986 / CECT 9034 / ACN14a</strain>
    </source>
</reference>
<evidence type="ECO:0000313" key="2">
    <source>
        <dbReference type="EMBL" id="CAJ65336.1"/>
    </source>
</evidence>
<evidence type="ECO:0000256" key="1">
    <source>
        <dbReference type="SAM" id="MobiDB-lite"/>
    </source>
</evidence>
<keyword evidence="3" id="KW-1185">Reference proteome</keyword>
<gene>
    <name evidence="2" type="ordered locus">FRAAL6713</name>
</gene>
<name>Q0RB52_FRAAA</name>
<dbReference type="EMBL" id="CT573213">
    <property type="protein sequence ID" value="CAJ65336.1"/>
    <property type="molecule type" value="Genomic_DNA"/>
</dbReference>
<feature type="region of interest" description="Disordered" evidence="1">
    <location>
        <begin position="50"/>
        <end position="84"/>
    </location>
</feature>
<accession>Q0RB52</accession>
<dbReference type="Proteomes" id="UP000000657">
    <property type="component" value="Chromosome"/>
</dbReference>
<evidence type="ECO:0000313" key="3">
    <source>
        <dbReference type="Proteomes" id="UP000000657"/>
    </source>
</evidence>